<sequence length="337" mass="36210">MTEYNAAHIQVLEWPEAVRKRPGMYVGSTGERGLHNAAYDVVEAAANEVLSGRATRVDVTLTADGGLRVGHDGTYPDGLTHALTVPASGYDRDLDRRCIAWGGTCLAATNALSTRLDVREHRDGTTVRHAYARGEQLTPPTGSDPVDGTVITFHLDPEIFEGAALRYHLLADHLRELAFLNRELDITLTDERDTPPRAGRFHHPAGLIDFTTHLGGDPAQTVTVETTDERMGGTLAVALSWTGHGGVHCYANSRPMDGGTQLEGFRAGLAAALNRPDLPTGLTAVLSIKLDRLELEGATRRTLGNTPVHACTAEAVQRAVESWLAEHPQRAAELAGG</sequence>
<dbReference type="InterPro" id="IPR036890">
    <property type="entry name" value="HATPase_C_sf"/>
</dbReference>
<comment type="similarity">
    <text evidence="2">Belongs to the type II topoisomerase GyrB family.</text>
</comment>
<keyword evidence="6" id="KW-0799">Topoisomerase</keyword>
<proteinExistence type="inferred from homology"/>
<evidence type="ECO:0000313" key="10">
    <source>
        <dbReference type="EMBL" id="GAA2094353.1"/>
    </source>
</evidence>
<dbReference type="EMBL" id="BAAANS010000011">
    <property type="protein sequence ID" value="GAA2094353.1"/>
    <property type="molecule type" value="Genomic_DNA"/>
</dbReference>
<dbReference type="Gene3D" id="3.30.230.10">
    <property type="match status" value="1"/>
</dbReference>
<dbReference type="InterPro" id="IPR001241">
    <property type="entry name" value="Topo_IIA"/>
</dbReference>
<keyword evidence="11" id="KW-1185">Reference proteome</keyword>
<evidence type="ECO:0000313" key="11">
    <source>
        <dbReference type="Proteomes" id="UP001500897"/>
    </source>
</evidence>
<evidence type="ECO:0000256" key="8">
    <source>
        <dbReference type="ARBA" id="ARBA00023235"/>
    </source>
</evidence>
<dbReference type="Proteomes" id="UP001500897">
    <property type="component" value="Unassembled WGS sequence"/>
</dbReference>
<feature type="domain" description="DNA topoisomerase type IIA subunit B" evidence="9">
    <location>
        <begin position="206"/>
        <end position="334"/>
    </location>
</feature>
<accession>A0ABP5I5F2</accession>
<dbReference type="InterPro" id="IPR013506">
    <property type="entry name" value="Topo_IIA_bsu_dom2"/>
</dbReference>
<gene>
    <name evidence="10" type="ORF">GCM10009759_21760</name>
</gene>
<keyword evidence="4" id="KW-0547">Nucleotide-binding</keyword>
<evidence type="ECO:0000256" key="5">
    <source>
        <dbReference type="ARBA" id="ARBA00022840"/>
    </source>
</evidence>
<dbReference type="InterPro" id="IPR000565">
    <property type="entry name" value="Topo_IIA_B"/>
</dbReference>
<dbReference type="PRINTS" id="PR01159">
    <property type="entry name" value="DNAGYRASEB"/>
</dbReference>
<dbReference type="Pfam" id="PF00204">
    <property type="entry name" value="DNA_gyraseB"/>
    <property type="match status" value="1"/>
</dbReference>
<keyword evidence="5" id="KW-0067">ATP-binding</keyword>
<dbReference type="SUPFAM" id="SSF54211">
    <property type="entry name" value="Ribosomal protein S5 domain 2-like"/>
    <property type="match status" value="1"/>
</dbReference>
<evidence type="ECO:0000256" key="3">
    <source>
        <dbReference type="ARBA" id="ARBA00012895"/>
    </source>
</evidence>
<dbReference type="RefSeq" id="WP_344551756.1">
    <property type="nucleotide sequence ID" value="NZ_BAAANS010000011.1"/>
</dbReference>
<reference evidence="11" key="1">
    <citation type="journal article" date="2019" name="Int. J. Syst. Evol. Microbiol.">
        <title>The Global Catalogue of Microorganisms (GCM) 10K type strain sequencing project: providing services to taxonomists for standard genome sequencing and annotation.</title>
        <authorList>
            <consortium name="The Broad Institute Genomics Platform"/>
            <consortium name="The Broad Institute Genome Sequencing Center for Infectious Disease"/>
            <person name="Wu L."/>
            <person name="Ma J."/>
        </authorList>
    </citation>
    <scope>NUCLEOTIDE SEQUENCE [LARGE SCALE GENOMIC DNA]</scope>
    <source>
        <strain evidence="11">JCM 14559</strain>
    </source>
</reference>
<evidence type="ECO:0000259" key="9">
    <source>
        <dbReference type="Pfam" id="PF00204"/>
    </source>
</evidence>
<keyword evidence="8" id="KW-0413">Isomerase</keyword>
<evidence type="ECO:0000256" key="4">
    <source>
        <dbReference type="ARBA" id="ARBA00022741"/>
    </source>
</evidence>
<evidence type="ECO:0000256" key="6">
    <source>
        <dbReference type="ARBA" id="ARBA00023029"/>
    </source>
</evidence>
<dbReference type="PANTHER" id="PTHR45866">
    <property type="entry name" value="DNA GYRASE/TOPOISOMERASE SUBUNIT B"/>
    <property type="match status" value="1"/>
</dbReference>
<protein>
    <recommendedName>
        <fullName evidence="3">DNA topoisomerase (ATP-hydrolyzing)</fullName>
        <ecNumber evidence="3">5.6.2.2</ecNumber>
    </recommendedName>
</protein>
<dbReference type="InterPro" id="IPR014721">
    <property type="entry name" value="Ribsml_uS5_D2-typ_fold_subgr"/>
</dbReference>
<evidence type="ECO:0000256" key="1">
    <source>
        <dbReference type="ARBA" id="ARBA00000185"/>
    </source>
</evidence>
<comment type="catalytic activity">
    <reaction evidence="1">
        <text>ATP-dependent breakage, passage and rejoining of double-stranded DNA.</text>
        <dbReference type="EC" id="5.6.2.2"/>
    </reaction>
</comment>
<dbReference type="EC" id="5.6.2.2" evidence="3"/>
<evidence type="ECO:0000256" key="7">
    <source>
        <dbReference type="ARBA" id="ARBA00023125"/>
    </source>
</evidence>
<dbReference type="Gene3D" id="3.30.565.10">
    <property type="entry name" value="Histidine kinase-like ATPase, C-terminal domain"/>
    <property type="match status" value="1"/>
</dbReference>
<name>A0ABP5I5F2_9ACTN</name>
<dbReference type="SUPFAM" id="SSF55874">
    <property type="entry name" value="ATPase domain of HSP90 chaperone/DNA topoisomerase II/histidine kinase"/>
    <property type="match status" value="1"/>
</dbReference>
<organism evidence="10 11">
    <name type="scientific">Kitasatospora saccharophila</name>
    <dbReference type="NCBI Taxonomy" id="407973"/>
    <lineage>
        <taxon>Bacteria</taxon>
        <taxon>Bacillati</taxon>
        <taxon>Actinomycetota</taxon>
        <taxon>Actinomycetes</taxon>
        <taxon>Kitasatosporales</taxon>
        <taxon>Streptomycetaceae</taxon>
        <taxon>Kitasatospora</taxon>
    </lineage>
</organism>
<dbReference type="PANTHER" id="PTHR45866:SF1">
    <property type="entry name" value="DNA GYRASE SUBUNIT B, MITOCHONDRIAL"/>
    <property type="match status" value="1"/>
</dbReference>
<evidence type="ECO:0000256" key="2">
    <source>
        <dbReference type="ARBA" id="ARBA00010708"/>
    </source>
</evidence>
<keyword evidence="7" id="KW-0238">DNA-binding</keyword>
<dbReference type="SMART" id="SM00433">
    <property type="entry name" value="TOP2c"/>
    <property type="match status" value="1"/>
</dbReference>
<comment type="caution">
    <text evidence="10">The sequence shown here is derived from an EMBL/GenBank/DDBJ whole genome shotgun (WGS) entry which is preliminary data.</text>
</comment>
<dbReference type="InterPro" id="IPR020568">
    <property type="entry name" value="Ribosomal_Su5_D2-typ_SF"/>
</dbReference>